<dbReference type="EC" id="2.1.1.-" evidence="7"/>
<keyword evidence="9" id="KW-1185">Reference proteome</keyword>
<evidence type="ECO:0000256" key="3">
    <source>
        <dbReference type="ARBA" id="ARBA00022679"/>
    </source>
</evidence>
<evidence type="ECO:0000256" key="6">
    <source>
        <dbReference type="ARBA" id="ARBA00024915"/>
    </source>
</evidence>
<evidence type="ECO:0000313" key="8">
    <source>
        <dbReference type="EMBL" id="KDQ57599.1"/>
    </source>
</evidence>
<evidence type="ECO:0000313" key="9">
    <source>
        <dbReference type="Proteomes" id="UP000027265"/>
    </source>
</evidence>
<dbReference type="OrthoDB" id="16079at2759"/>
<evidence type="ECO:0000256" key="2">
    <source>
        <dbReference type="ARBA" id="ARBA00022603"/>
    </source>
</evidence>
<dbReference type="InterPro" id="IPR029063">
    <property type="entry name" value="SAM-dependent_MTases_sf"/>
</dbReference>
<dbReference type="Gene3D" id="1.10.8.100">
    <property type="entry name" value="Ribosomal RNA adenine dimethylase-like, domain 2"/>
    <property type="match status" value="1"/>
</dbReference>
<evidence type="ECO:0000256" key="5">
    <source>
        <dbReference type="ARBA" id="ARBA00022884"/>
    </source>
</evidence>
<evidence type="ECO:0000256" key="7">
    <source>
        <dbReference type="RuleBase" id="RU362106"/>
    </source>
</evidence>
<dbReference type="GO" id="GO:0006391">
    <property type="term" value="P:transcription initiation at mitochondrial promoter"/>
    <property type="evidence" value="ECO:0007669"/>
    <property type="project" value="TreeGrafter"/>
</dbReference>
<dbReference type="SUPFAM" id="SSF53335">
    <property type="entry name" value="S-adenosyl-L-methionine-dependent methyltransferases"/>
    <property type="match status" value="1"/>
</dbReference>
<reference evidence="9" key="1">
    <citation type="journal article" date="2014" name="Proc. Natl. Acad. Sci. U.S.A.">
        <title>Extensive sampling of basidiomycete genomes demonstrates inadequacy of the white-rot/brown-rot paradigm for wood decay fungi.</title>
        <authorList>
            <person name="Riley R."/>
            <person name="Salamov A.A."/>
            <person name="Brown D.W."/>
            <person name="Nagy L.G."/>
            <person name="Floudas D."/>
            <person name="Held B.W."/>
            <person name="Levasseur A."/>
            <person name="Lombard V."/>
            <person name="Morin E."/>
            <person name="Otillar R."/>
            <person name="Lindquist E.A."/>
            <person name="Sun H."/>
            <person name="LaButti K.M."/>
            <person name="Schmutz J."/>
            <person name="Jabbour D."/>
            <person name="Luo H."/>
            <person name="Baker S.E."/>
            <person name="Pisabarro A.G."/>
            <person name="Walton J.D."/>
            <person name="Blanchette R.A."/>
            <person name="Henrissat B."/>
            <person name="Martin F."/>
            <person name="Cullen D."/>
            <person name="Hibbett D.S."/>
            <person name="Grigoriev I.V."/>
        </authorList>
    </citation>
    <scope>NUCLEOTIDE SEQUENCE [LARGE SCALE GENOMIC DNA]</scope>
    <source>
        <strain evidence="9">MUCL 33604</strain>
    </source>
</reference>
<dbReference type="FunCoup" id="A0A067PS86">
    <property type="interactions" value="19"/>
</dbReference>
<dbReference type="Pfam" id="PF00398">
    <property type="entry name" value="RrnaAD"/>
    <property type="match status" value="1"/>
</dbReference>
<dbReference type="AlphaFoldDB" id="A0A067PS86"/>
<dbReference type="PANTHER" id="PTHR11727:SF17">
    <property type="entry name" value="DIMETHYLADENOSINE TRANSFERASE 1, MITOCHONDRIAL"/>
    <property type="match status" value="1"/>
</dbReference>
<keyword evidence="7" id="KW-0698">rRNA processing</keyword>
<dbReference type="STRING" id="933084.A0A067PS86"/>
<evidence type="ECO:0000256" key="4">
    <source>
        <dbReference type="ARBA" id="ARBA00022691"/>
    </source>
</evidence>
<comment type="subcellular location">
    <subcellularLocation>
        <location evidence="1">Mitochondrion</location>
    </subcellularLocation>
</comment>
<keyword evidence="5" id="KW-0694">RNA-binding</keyword>
<dbReference type="Gene3D" id="3.40.50.150">
    <property type="entry name" value="Vaccinia Virus protein VP39"/>
    <property type="match status" value="1"/>
</dbReference>
<dbReference type="InterPro" id="IPR023165">
    <property type="entry name" value="rRNA_Ade_diMease-like_C"/>
</dbReference>
<protein>
    <recommendedName>
        <fullName evidence="7">rRNA adenine N(6)-methyltransferase</fullName>
        <ecNumber evidence="7">2.1.1.-</ecNumber>
    </recommendedName>
</protein>
<dbReference type="Proteomes" id="UP000027265">
    <property type="component" value="Unassembled WGS sequence"/>
</dbReference>
<dbReference type="GO" id="GO:0034246">
    <property type="term" value="F:mitochondrial transcription factor activity"/>
    <property type="evidence" value="ECO:0007669"/>
    <property type="project" value="TreeGrafter"/>
</dbReference>
<gene>
    <name evidence="8" type="ORF">JAAARDRAFT_35290</name>
</gene>
<dbReference type="InParanoid" id="A0A067PS86"/>
<dbReference type="GO" id="GO:0005759">
    <property type="term" value="C:mitochondrial matrix"/>
    <property type="evidence" value="ECO:0007669"/>
    <property type="project" value="TreeGrafter"/>
</dbReference>
<proteinExistence type="inferred from homology"/>
<dbReference type="EMBL" id="KL197719">
    <property type="protein sequence ID" value="KDQ57599.1"/>
    <property type="molecule type" value="Genomic_DNA"/>
</dbReference>
<dbReference type="PANTHER" id="PTHR11727">
    <property type="entry name" value="DIMETHYLADENOSINE TRANSFERASE"/>
    <property type="match status" value="1"/>
</dbReference>
<accession>A0A067PS86</accession>
<keyword evidence="2 7" id="KW-0489">Methyltransferase</keyword>
<keyword evidence="3 7" id="KW-0808">Transferase</keyword>
<name>A0A067PS86_9AGAM</name>
<organism evidence="8 9">
    <name type="scientific">Jaapia argillacea MUCL 33604</name>
    <dbReference type="NCBI Taxonomy" id="933084"/>
    <lineage>
        <taxon>Eukaryota</taxon>
        <taxon>Fungi</taxon>
        <taxon>Dikarya</taxon>
        <taxon>Basidiomycota</taxon>
        <taxon>Agaricomycotina</taxon>
        <taxon>Agaricomycetes</taxon>
        <taxon>Agaricomycetidae</taxon>
        <taxon>Jaapiales</taxon>
        <taxon>Jaapiaceae</taxon>
        <taxon>Jaapia</taxon>
    </lineage>
</organism>
<keyword evidence="4 7" id="KW-0949">S-adenosyl-L-methionine</keyword>
<comment type="similarity">
    <text evidence="7">Belongs to the class I-like SAM-binding methyltransferase superfamily. rRNA adenine N(6)-methyltransferase family.</text>
</comment>
<dbReference type="InterPro" id="IPR001737">
    <property type="entry name" value="KsgA/Erm"/>
</dbReference>
<dbReference type="GO" id="GO:0003723">
    <property type="term" value="F:RNA binding"/>
    <property type="evidence" value="ECO:0007669"/>
    <property type="project" value="UniProtKB-KW"/>
</dbReference>
<sequence length="402" mass="45936">MSLIWEASCCRPRVPLRRLFSTSLTHHASKKQEVFDHQPGVDLPPLDHWRKYFKALLPVKDRTCVRNPKTAASLANSFIYWDWDKMEPSHKSNGLGKVVIEAFPGPGQLTRALMKLPESRMRKLIVLEDYPPYLEYLRPLEAVDPRVKVIPMSGFGWDTYRLLHDEGHLEGIAQDYPWDEVHPDLHFISHIPQSILGEQLVAQFFRCMPERQWLFRYGRVPMSLIMSEFMWTRLSSGPKDLQRCKVTIMAEASATSALSLPCSTLLPHNDHWHPDVVRLNESKSESKRLGTPLAAVNILPLKDQVITAGMLDKWDFVLRRLFVLKSTPLKTAINSLAPGAKSLLATLTDESLPANERVDIRLPVKKLSVKDWALILRAFDNWPFAPDSLMISAGFSDDRERS</sequence>
<dbReference type="HOGENOM" id="CLU_034228_1_0_1"/>
<evidence type="ECO:0000256" key="1">
    <source>
        <dbReference type="ARBA" id="ARBA00004173"/>
    </source>
</evidence>
<dbReference type="GO" id="GO:0000179">
    <property type="term" value="F:rRNA (adenine-N6,N6-)-dimethyltransferase activity"/>
    <property type="evidence" value="ECO:0007669"/>
    <property type="project" value="TreeGrafter"/>
</dbReference>
<comment type="function">
    <text evidence="6">Mitochondrial transcription factor that confers selective promoter recognition on the core subunit of the yeast mitochondrial RNA polymerase. Interacts with DNA in a non-specific manner.</text>
</comment>